<evidence type="ECO:0000313" key="1">
    <source>
        <dbReference type="EMBL" id="SVA58021.1"/>
    </source>
</evidence>
<proteinExistence type="predicted"/>
<dbReference type="SUPFAM" id="SSF51197">
    <property type="entry name" value="Clavaminate synthase-like"/>
    <property type="match status" value="1"/>
</dbReference>
<sequence>MKAHELTNQLVDVFRSEGVVRIPKVINESEAERFRQAAMRVLNQMQAEAPHNYIGRAFHQKVNIWCQDEIMRELTFHPNLTAVATQLAGTKLRIWHDHILAKMPELPIPTAFHQDLVKWPYDRKSMALSAWVALQDTTIEMGCMSFLPGSHQLMHVRNIATSDQEGWRKEMPDLQWWPRLVIPLQAGDCTFHHGMTFHTAGPNQSEQWRVAHVVIFVDVNATYNGKSHMVTDPLDLQVGTLPPDSICPPI</sequence>
<dbReference type="Gene3D" id="2.60.120.620">
    <property type="entry name" value="q2cbj1_9rhob like domain"/>
    <property type="match status" value="1"/>
</dbReference>
<evidence type="ECO:0008006" key="2">
    <source>
        <dbReference type="Google" id="ProtNLM"/>
    </source>
</evidence>
<reference evidence="1" key="1">
    <citation type="submission" date="2018-05" db="EMBL/GenBank/DDBJ databases">
        <authorList>
            <person name="Lanie J.A."/>
            <person name="Ng W.-L."/>
            <person name="Kazmierczak K.M."/>
            <person name="Andrzejewski T.M."/>
            <person name="Davidsen T.M."/>
            <person name="Wayne K.J."/>
            <person name="Tettelin H."/>
            <person name="Glass J.I."/>
            <person name="Rusch D."/>
            <person name="Podicherti R."/>
            <person name="Tsui H.-C.T."/>
            <person name="Winkler M.E."/>
        </authorList>
    </citation>
    <scope>NUCLEOTIDE SEQUENCE</scope>
</reference>
<dbReference type="AlphaFoldDB" id="A0A381X0I7"/>
<organism evidence="1">
    <name type="scientific">marine metagenome</name>
    <dbReference type="NCBI Taxonomy" id="408172"/>
    <lineage>
        <taxon>unclassified sequences</taxon>
        <taxon>metagenomes</taxon>
        <taxon>ecological metagenomes</taxon>
    </lineage>
</organism>
<accession>A0A381X0I7</accession>
<gene>
    <name evidence="1" type="ORF">METZ01_LOCUS110875</name>
</gene>
<dbReference type="PANTHER" id="PTHR20883:SF48">
    <property type="entry name" value="ECTOINE DIOXYGENASE"/>
    <property type="match status" value="1"/>
</dbReference>
<name>A0A381X0I7_9ZZZZ</name>
<dbReference type="GO" id="GO:0046872">
    <property type="term" value="F:metal ion binding"/>
    <property type="evidence" value="ECO:0007669"/>
    <property type="project" value="UniProtKB-ARBA"/>
</dbReference>
<dbReference type="PANTHER" id="PTHR20883">
    <property type="entry name" value="PHYTANOYL-COA DIOXYGENASE DOMAIN CONTAINING 1"/>
    <property type="match status" value="1"/>
</dbReference>
<dbReference type="Pfam" id="PF05721">
    <property type="entry name" value="PhyH"/>
    <property type="match status" value="1"/>
</dbReference>
<dbReference type="EMBL" id="UINC01013426">
    <property type="protein sequence ID" value="SVA58021.1"/>
    <property type="molecule type" value="Genomic_DNA"/>
</dbReference>
<dbReference type="InterPro" id="IPR008775">
    <property type="entry name" value="Phytyl_CoA_dOase-like"/>
</dbReference>
<dbReference type="GO" id="GO:0016491">
    <property type="term" value="F:oxidoreductase activity"/>
    <property type="evidence" value="ECO:0007669"/>
    <property type="project" value="UniProtKB-ARBA"/>
</dbReference>
<protein>
    <recommendedName>
        <fullName evidence="2">Phytanoyl-CoA dioxygenase</fullName>
    </recommendedName>
</protein>